<dbReference type="Pfam" id="PF01564">
    <property type="entry name" value="Spermine_synth"/>
    <property type="match status" value="1"/>
</dbReference>
<comment type="similarity">
    <text evidence="1">Belongs to the spermidine/spermine synthase family.</text>
</comment>
<dbReference type="PANTHER" id="PTHR43317:SF1">
    <property type="entry name" value="THERMOSPERMINE SYNTHASE ACAULIS5"/>
    <property type="match status" value="1"/>
</dbReference>
<dbReference type="PROSITE" id="PS51006">
    <property type="entry name" value="PABS_2"/>
    <property type="match status" value="1"/>
</dbReference>
<reference evidence="6 7" key="1">
    <citation type="journal article" date="2020" name="Sci. Rep.">
        <title>A novel cyanobacterial geosmin producer, revising GeoA distribution and dispersion patterns in Bacteria.</title>
        <authorList>
            <person name="Churro C."/>
            <person name="Semedo-Aguiar A.P."/>
            <person name="Silva A.D."/>
            <person name="Pereira-Leal J.B."/>
            <person name="Leite R.B."/>
        </authorList>
    </citation>
    <scope>NUCLEOTIDE SEQUENCE [LARGE SCALE GENOMIC DNA]</scope>
    <source>
        <strain evidence="6 7">IPMA8</strain>
    </source>
</reference>
<accession>A0ABX2CTK1</accession>
<comment type="caution">
    <text evidence="6">The sequence shown here is derived from an EMBL/GenBank/DDBJ whole genome shotgun (WGS) entry which is preliminary data.</text>
</comment>
<evidence type="ECO:0000259" key="5">
    <source>
        <dbReference type="PROSITE" id="PS51006"/>
    </source>
</evidence>
<keyword evidence="7" id="KW-1185">Reference proteome</keyword>
<dbReference type="SUPFAM" id="SSF53335">
    <property type="entry name" value="S-adenosyl-L-methionine-dependent methyltransferases"/>
    <property type="match status" value="1"/>
</dbReference>
<evidence type="ECO:0000256" key="3">
    <source>
        <dbReference type="ARBA" id="ARBA00023115"/>
    </source>
</evidence>
<dbReference type="GO" id="GO:0016740">
    <property type="term" value="F:transferase activity"/>
    <property type="evidence" value="ECO:0007669"/>
    <property type="project" value="UniProtKB-KW"/>
</dbReference>
<evidence type="ECO:0000313" key="7">
    <source>
        <dbReference type="Proteomes" id="UP000702425"/>
    </source>
</evidence>
<dbReference type="Gene3D" id="3.40.50.150">
    <property type="entry name" value="Vaccinia Virus protein VP39"/>
    <property type="match status" value="1"/>
</dbReference>
<protein>
    <submittedName>
        <fullName evidence="6">Polyamine aminopropyltransferase</fullName>
        <ecNumber evidence="6">2.5.1.104</ecNumber>
    </submittedName>
</protein>
<dbReference type="RefSeq" id="WP_172186394.1">
    <property type="nucleotide sequence ID" value="NZ_CAWPPK010000101.1"/>
</dbReference>
<keyword evidence="2 4" id="KW-0808">Transferase</keyword>
<evidence type="ECO:0000256" key="1">
    <source>
        <dbReference type="ARBA" id="ARBA00007867"/>
    </source>
</evidence>
<dbReference type="Proteomes" id="UP000702425">
    <property type="component" value="Unassembled WGS sequence"/>
</dbReference>
<gene>
    <name evidence="6" type="primary">speE_2</name>
    <name evidence="6" type="ORF">E5S67_01437</name>
</gene>
<evidence type="ECO:0000313" key="6">
    <source>
        <dbReference type="EMBL" id="NQE33717.1"/>
    </source>
</evidence>
<sequence length="307" mass="34790">MTDYKGDRQSRNLALINEQINWLQQQPDGILFQQNSGDNCIAVKKIKSVLLLLLADRETLSTNVAQSILDLNNPLNLIFPYARAMLLALVWKNQPKNIYIIGFGGGSIPRVFHHYFADAIVECTDIDPTVVEVAHNFFGILFDDRLKVAIQDGREYLAQQKSTVKNDIIIVDAGFGSGYMPYRLVTQEFYQLCKTRLSSAGVLVVHLFHKQEFNAAAVKTIQTVFAQVYICNFETGNSIVIATNTPDLAKNEIFLKAELIQDFHNLEFSLIEMSLQLKKVAQLPEWVKNWETLPIFTDAEIPAGYWD</sequence>
<organism evidence="6 7">
    <name type="scientific">Microcoleus asticus IPMA8</name>
    <dbReference type="NCBI Taxonomy" id="2563858"/>
    <lineage>
        <taxon>Bacteria</taxon>
        <taxon>Bacillati</taxon>
        <taxon>Cyanobacteriota</taxon>
        <taxon>Cyanophyceae</taxon>
        <taxon>Oscillatoriophycideae</taxon>
        <taxon>Oscillatoriales</taxon>
        <taxon>Microcoleaceae</taxon>
        <taxon>Microcoleus</taxon>
        <taxon>Microcoleus asticus</taxon>
    </lineage>
</organism>
<evidence type="ECO:0000256" key="2">
    <source>
        <dbReference type="ARBA" id="ARBA00022679"/>
    </source>
</evidence>
<feature type="active site" description="Proton acceptor" evidence="4">
    <location>
        <position position="172"/>
    </location>
</feature>
<dbReference type="InterPro" id="IPR030374">
    <property type="entry name" value="PABS"/>
</dbReference>
<name>A0ABX2CTK1_9CYAN</name>
<dbReference type="InterPro" id="IPR029063">
    <property type="entry name" value="SAM-dependent_MTases_sf"/>
</dbReference>
<dbReference type="CDD" id="cd02440">
    <property type="entry name" value="AdoMet_MTases"/>
    <property type="match status" value="1"/>
</dbReference>
<dbReference type="EC" id="2.5.1.104" evidence="6"/>
<proteinExistence type="inferred from homology"/>
<dbReference type="PANTHER" id="PTHR43317">
    <property type="entry name" value="THERMOSPERMINE SYNTHASE ACAULIS5"/>
    <property type="match status" value="1"/>
</dbReference>
<keyword evidence="3 4" id="KW-0620">Polyamine biosynthesis</keyword>
<feature type="domain" description="PABS" evidence="5">
    <location>
        <begin position="20"/>
        <end position="257"/>
    </location>
</feature>
<evidence type="ECO:0000256" key="4">
    <source>
        <dbReference type="PROSITE-ProRule" id="PRU00354"/>
    </source>
</evidence>
<dbReference type="NCBIfam" id="NF037959">
    <property type="entry name" value="MFS_SpdSyn"/>
    <property type="match status" value="1"/>
</dbReference>
<dbReference type="EMBL" id="SRRZ01000019">
    <property type="protein sequence ID" value="NQE33717.1"/>
    <property type="molecule type" value="Genomic_DNA"/>
</dbReference>